<reference evidence="2 3" key="1">
    <citation type="submission" date="2020-08" db="EMBL/GenBank/DDBJ databases">
        <authorList>
            <person name="Newling K."/>
            <person name="Davey J."/>
            <person name="Forrester S."/>
        </authorList>
    </citation>
    <scope>NUCLEOTIDE SEQUENCE [LARGE SCALE GENOMIC DNA]</scope>
    <source>
        <strain evidence="3">Crithidia deanei Carvalho (ATCC PRA-265)</strain>
    </source>
</reference>
<dbReference type="InterPro" id="IPR035979">
    <property type="entry name" value="RBD_domain_sf"/>
</dbReference>
<dbReference type="Proteomes" id="UP000515908">
    <property type="component" value="Chromosome 09"/>
</dbReference>
<evidence type="ECO:0000313" key="2">
    <source>
        <dbReference type="EMBL" id="CAD2217687.1"/>
    </source>
</evidence>
<evidence type="ECO:0000313" key="3">
    <source>
        <dbReference type="Proteomes" id="UP000515908"/>
    </source>
</evidence>
<keyword evidence="3" id="KW-1185">Reference proteome</keyword>
<feature type="region of interest" description="Disordered" evidence="1">
    <location>
        <begin position="1"/>
        <end position="27"/>
    </location>
</feature>
<dbReference type="AlphaFoldDB" id="A0A7G2CF87"/>
<sequence>MFKTDENNRKKDAHHHDEPATDENGEIIGSSAFVSYATTKEADSAILSLHDKYSMDGRGRRLQVSYCLKTDKISTFGYQHAMRLHALNPANPKPIRAPTDE</sequence>
<dbReference type="InterPro" id="IPR012677">
    <property type="entry name" value="Nucleotide-bd_a/b_plait_sf"/>
</dbReference>
<evidence type="ECO:0000256" key="1">
    <source>
        <dbReference type="SAM" id="MobiDB-lite"/>
    </source>
</evidence>
<dbReference type="Gene3D" id="3.30.70.330">
    <property type="match status" value="1"/>
</dbReference>
<accession>A0A7G2CF87</accession>
<gene>
    <name evidence="2" type="ORF">ADEAN_000516700</name>
</gene>
<dbReference type="GO" id="GO:0003676">
    <property type="term" value="F:nucleic acid binding"/>
    <property type="evidence" value="ECO:0007669"/>
    <property type="project" value="InterPro"/>
</dbReference>
<name>A0A7G2CF87_9TRYP</name>
<dbReference type="EMBL" id="LR877153">
    <property type="protein sequence ID" value="CAD2217687.1"/>
    <property type="molecule type" value="Genomic_DNA"/>
</dbReference>
<proteinExistence type="predicted"/>
<dbReference type="OrthoDB" id="410044at2759"/>
<organism evidence="2 3">
    <name type="scientific">Angomonas deanei</name>
    <dbReference type="NCBI Taxonomy" id="59799"/>
    <lineage>
        <taxon>Eukaryota</taxon>
        <taxon>Discoba</taxon>
        <taxon>Euglenozoa</taxon>
        <taxon>Kinetoplastea</taxon>
        <taxon>Metakinetoplastina</taxon>
        <taxon>Trypanosomatida</taxon>
        <taxon>Trypanosomatidae</taxon>
        <taxon>Strigomonadinae</taxon>
        <taxon>Angomonas</taxon>
    </lineage>
</organism>
<dbReference type="VEuPathDB" id="TriTrypDB:ADEAN_000516700"/>
<dbReference type="SUPFAM" id="SSF54928">
    <property type="entry name" value="RNA-binding domain, RBD"/>
    <property type="match status" value="1"/>
</dbReference>
<feature type="compositionally biased region" description="Basic and acidic residues" evidence="1">
    <location>
        <begin position="1"/>
        <end position="19"/>
    </location>
</feature>
<protein>
    <submittedName>
        <fullName evidence="2">Uncharacterized protein</fullName>
    </submittedName>
</protein>